<protein>
    <submittedName>
        <fullName evidence="1">Uncharacterized protein</fullName>
    </submittedName>
</protein>
<comment type="caution">
    <text evidence="1">The sequence shown here is derived from an EMBL/GenBank/DDBJ whole genome shotgun (WGS) entry which is preliminary data.</text>
</comment>
<accession>A0ABW4DKC2</accession>
<dbReference type="RefSeq" id="WP_229522917.1">
    <property type="nucleotide sequence ID" value="NZ_JAFFQR010000010.1"/>
</dbReference>
<reference evidence="2" key="1">
    <citation type="journal article" date="2019" name="Int. J. Syst. Evol. Microbiol.">
        <title>The Global Catalogue of Microorganisms (GCM) 10K type strain sequencing project: providing services to taxonomists for standard genome sequencing and annotation.</title>
        <authorList>
            <consortium name="The Broad Institute Genomics Platform"/>
            <consortium name="The Broad Institute Genome Sequencing Center for Infectious Disease"/>
            <person name="Wu L."/>
            <person name="Ma J."/>
        </authorList>
    </citation>
    <scope>NUCLEOTIDE SEQUENCE [LARGE SCALE GENOMIC DNA]</scope>
    <source>
        <strain evidence="2">CCM 9147</strain>
    </source>
</reference>
<name>A0ABW4DKC2_9BACL</name>
<dbReference type="Proteomes" id="UP001597340">
    <property type="component" value="Unassembled WGS sequence"/>
</dbReference>
<keyword evidence="2" id="KW-1185">Reference proteome</keyword>
<proteinExistence type="predicted"/>
<evidence type="ECO:0000313" key="1">
    <source>
        <dbReference type="EMBL" id="MFD1464208.1"/>
    </source>
</evidence>
<evidence type="ECO:0000313" key="2">
    <source>
        <dbReference type="Proteomes" id="UP001597340"/>
    </source>
</evidence>
<organism evidence="1 2">
    <name type="scientific">Paenibacillus farraposensis</name>
    <dbReference type="NCBI Taxonomy" id="2807095"/>
    <lineage>
        <taxon>Bacteria</taxon>
        <taxon>Bacillati</taxon>
        <taxon>Bacillota</taxon>
        <taxon>Bacilli</taxon>
        <taxon>Bacillales</taxon>
        <taxon>Paenibacillaceae</taxon>
        <taxon>Paenibacillus</taxon>
    </lineage>
</organism>
<dbReference type="EMBL" id="JBHTNZ010000087">
    <property type="protein sequence ID" value="MFD1464208.1"/>
    <property type="molecule type" value="Genomic_DNA"/>
</dbReference>
<sequence length="88" mass="9937">MTETIRAVCIQMETSLILGGYAVIVIDHIKTIVDFDVVHENNLPEKVIVGGRGRRIPDQHAQMCEELLLQYFQQQVVPLNKGLYEVSA</sequence>
<gene>
    <name evidence="1" type="ORF">ACFQ5D_23430</name>
</gene>